<evidence type="ECO:0000313" key="1">
    <source>
        <dbReference type="EnsemblPlants" id="LPERR07G21170.2"/>
    </source>
</evidence>
<protein>
    <submittedName>
        <fullName evidence="1">Uncharacterized protein</fullName>
    </submittedName>
</protein>
<reference evidence="1" key="3">
    <citation type="submission" date="2015-04" db="UniProtKB">
        <authorList>
            <consortium name="EnsemblPlants"/>
        </authorList>
    </citation>
    <scope>IDENTIFICATION</scope>
</reference>
<dbReference type="Proteomes" id="UP000032180">
    <property type="component" value="Chromosome 7"/>
</dbReference>
<reference evidence="2" key="2">
    <citation type="submission" date="2013-12" db="EMBL/GenBank/DDBJ databases">
        <authorList>
            <person name="Yu Y."/>
            <person name="Lee S."/>
            <person name="de Baynast K."/>
            <person name="Wissotski M."/>
            <person name="Liu L."/>
            <person name="Talag J."/>
            <person name="Goicoechea J."/>
            <person name="Angelova A."/>
            <person name="Jetty R."/>
            <person name="Kudrna D."/>
            <person name="Golser W."/>
            <person name="Rivera L."/>
            <person name="Zhang J."/>
            <person name="Wing R."/>
        </authorList>
    </citation>
    <scope>NUCLEOTIDE SEQUENCE</scope>
</reference>
<dbReference type="AlphaFoldDB" id="A0A0D9X273"/>
<sequence length="99" mass="11207">MGHQFYVMVADMKQYLQRTSLAIMSKEIQLFDGFINESRGLKRSVVAVQMGSSIDLKFKVGPMPSSLHFSCSFKEKVHGYDTQKIKTAFALISVKIRLS</sequence>
<evidence type="ECO:0000313" key="2">
    <source>
        <dbReference type="Proteomes" id="UP000032180"/>
    </source>
</evidence>
<dbReference type="Gramene" id="LPERR07G21170.2">
    <property type="protein sequence ID" value="LPERR07G21170.2"/>
    <property type="gene ID" value="LPERR07G21170"/>
</dbReference>
<name>A0A0D9X273_9ORYZ</name>
<reference evidence="1 2" key="1">
    <citation type="submission" date="2012-08" db="EMBL/GenBank/DDBJ databases">
        <title>Oryza genome evolution.</title>
        <authorList>
            <person name="Wing R.A."/>
        </authorList>
    </citation>
    <scope>NUCLEOTIDE SEQUENCE</scope>
</reference>
<dbReference type="EnsemblPlants" id="LPERR07G21170.2">
    <property type="protein sequence ID" value="LPERR07G21170.2"/>
    <property type="gene ID" value="LPERR07G21170"/>
</dbReference>
<dbReference type="HOGENOM" id="CLU_2323829_0_0_1"/>
<keyword evidence="2" id="KW-1185">Reference proteome</keyword>
<accession>A0A0D9X273</accession>
<proteinExistence type="predicted"/>
<organism evidence="1 2">
    <name type="scientific">Leersia perrieri</name>
    <dbReference type="NCBI Taxonomy" id="77586"/>
    <lineage>
        <taxon>Eukaryota</taxon>
        <taxon>Viridiplantae</taxon>
        <taxon>Streptophyta</taxon>
        <taxon>Embryophyta</taxon>
        <taxon>Tracheophyta</taxon>
        <taxon>Spermatophyta</taxon>
        <taxon>Magnoliopsida</taxon>
        <taxon>Liliopsida</taxon>
        <taxon>Poales</taxon>
        <taxon>Poaceae</taxon>
        <taxon>BOP clade</taxon>
        <taxon>Oryzoideae</taxon>
        <taxon>Oryzeae</taxon>
        <taxon>Oryzinae</taxon>
        <taxon>Leersia</taxon>
    </lineage>
</organism>